<dbReference type="Pfam" id="PF01026">
    <property type="entry name" value="TatD_DNase"/>
    <property type="match status" value="1"/>
</dbReference>
<dbReference type="InterPro" id="IPR032466">
    <property type="entry name" value="Metal_Hydrolase"/>
</dbReference>
<accession>A0A2J0N3S8</accession>
<dbReference type="GO" id="GO:0046872">
    <property type="term" value="F:metal ion binding"/>
    <property type="evidence" value="ECO:0007669"/>
    <property type="project" value="UniProtKB-KW"/>
</dbReference>
<dbReference type="FunFam" id="3.20.20.140:FF:000005">
    <property type="entry name" value="TatD family hydrolase"/>
    <property type="match status" value="1"/>
</dbReference>
<dbReference type="PIRSF" id="PIRSF005902">
    <property type="entry name" value="DNase_TatD"/>
    <property type="match status" value="1"/>
</dbReference>
<dbReference type="PANTHER" id="PTHR46124:SF2">
    <property type="entry name" value="D-AMINOACYL-TRNA DEACYLASE"/>
    <property type="match status" value="1"/>
</dbReference>
<dbReference type="GO" id="GO:0004536">
    <property type="term" value="F:DNA nuclease activity"/>
    <property type="evidence" value="ECO:0007669"/>
    <property type="project" value="InterPro"/>
</dbReference>
<evidence type="ECO:0000313" key="5">
    <source>
        <dbReference type="Proteomes" id="UP000231300"/>
    </source>
</evidence>
<organism evidence="4 5">
    <name type="scientific">Candidatus Nomurabacteria bacterium CG_4_9_14_0_2_um_filter_32_10</name>
    <dbReference type="NCBI Taxonomy" id="1974729"/>
    <lineage>
        <taxon>Bacteria</taxon>
        <taxon>Candidatus Nomuraibacteriota</taxon>
    </lineage>
</organism>
<reference evidence="5" key="1">
    <citation type="submission" date="2017-09" db="EMBL/GenBank/DDBJ databases">
        <title>Depth-based differentiation of microbial function through sediment-hosted aquifers and enrichment of novel symbionts in the deep terrestrial subsurface.</title>
        <authorList>
            <person name="Probst A.J."/>
            <person name="Ladd B."/>
            <person name="Jarett J.K."/>
            <person name="Geller-Mcgrath D.E."/>
            <person name="Sieber C.M.K."/>
            <person name="Emerson J.B."/>
            <person name="Anantharaman K."/>
            <person name="Thomas B.C."/>
            <person name="Malmstrom R."/>
            <person name="Stieglmeier M."/>
            <person name="Klingl A."/>
            <person name="Woyke T."/>
            <person name="Ryan C.M."/>
            <person name="Banfield J.F."/>
        </authorList>
    </citation>
    <scope>NUCLEOTIDE SEQUENCE [LARGE SCALE GENOMIC DNA]</scope>
</reference>
<dbReference type="NCBIfam" id="TIGR00010">
    <property type="entry name" value="YchF/TatD family DNA exonuclease"/>
    <property type="match status" value="1"/>
</dbReference>
<feature type="binding site" evidence="3">
    <location>
        <position position="200"/>
    </location>
    <ligand>
        <name>a divalent metal cation</name>
        <dbReference type="ChEBI" id="CHEBI:60240"/>
        <label>2</label>
    </ligand>
</feature>
<dbReference type="Proteomes" id="UP000231300">
    <property type="component" value="Unassembled WGS sequence"/>
</dbReference>
<evidence type="ECO:0000256" key="1">
    <source>
        <dbReference type="ARBA" id="ARBA00022723"/>
    </source>
</evidence>
<evidence type="ECO:0000256" key="2">
    <source>
        <dbReference type="ARBA" id="ARBA00022801"/>
    </source>
</evidence>
<protein>
    <submittedName>
        <fullName evidence="4">Hydrolase TatD</fullName>
    </submittedName>
</protein>
<dbReference type="Gene3D" id="3.20.20.140">
    <property type="entry name" value="Metal-dependent hydrolases"/>
    <property type="match status" value="1"/>
</dbReference>
<keyword evidence="2 4" id="KW-0378">Hydrolase</keyword>
<feature type="binding site" evidence="3">
    <location>
        <position position="255"/>
    </location>
    <ligand>
        <name>a divalent metal cation</name>
        <dbReference type="ChEBI" id="CHEBI:60240"/>
        <label>1</label>
    </ligand>
</feature>
<keyword evidence="1 3" id="KW-0479">Metal-binding</keyword>
<feature type="binding site" evidence="3">
    <location>
        <position position="30"/>
    </location>
    <ligand>
        <name>a divalent metal cation</name>
        <dbReference type="ChEBI" id="CHEBI:60240"/>
        <label>1</label>
    </ligand>
</feature>
<dbReference type="CDD" id="cd01310">
    <property type="entry name" value="TatD_DNAse"/>
    <property type="match status" value="1"/>
</dbReference>
<feature type="binding site" evidence="3">
    <location>
        <position position="132"/>
    </location>
    <ligand>
        <name>a divalent metal cation</name>
        <dbReference type="ChEBI" id="CHEBI:60240"/>
        <label>1</label>
    </ligand>
</feature>
<comment type="caution">
    <text evidence="4">The sequence shown here is derived from an EMBL/GenBank/DDBJ whole genome shotgun (WGS) entry which is preliminary data.</text>
</comment>
<evidence type="ECO:0000256" key="3">
    <source>
        <dbReference type="PIRSR" id="PIRSR005902-1"/>
    </source>
</evidence>
<dbReference type="PANTHER" id="PTHR46124">
    <property type="entry name" value="D-AMINOACYL-TRNA DEACYLASE"/>
    <property type="match status" value="1"/>
</dbReference>
<proteinExistence type="predicted"/>
<name>A0A2J0N3S8_9BACT</name>
<dbReference type="InterPro" id="IPR015991">
    <property type="entry name" value="TatD/YcfH-like"/>
</dbReference>
<dbReference type="AlphaFoldDB" id="A0A2J0N3S8"/>
<evidence type="ECO:0000313" key="4">
    <source>
        <dbReference type="EMBL" id="PJC49543.1"/>
    </source>
</evidence>
<dbReference type="InterPro" id="IPR001130">
    <property type="entry name" value="TatD-like"/>
</dbReference>
<dbReference type="GO" id="GO:0016788">
    <property type="term" value="F:hydrolase activity, acting on ester bonds"/>
    <property type="evidence" value="ECO:0007669"/>
    <property type="project" value="InterPro"/>
</dbReference>
<gene>
    <name evidence="4" type="ORF">CO033_00840</name>
</gene>
<feature type="binding site" evidence="3">
    <location>
        <position position="28"/>
    </location>
    <ligand>
        <name>a divalent metal cation</name>
        <dbReference type="ChEBI" id="CHEBI:60240"/>
        <label>1</label>
    </ligand>
</feature>
<dbReference type="SUPFAM" id="SSF51556">
    <property type="entry name" value="Metallo-dependent hydrolases"/>
    <property type="match status" value="1"/>
</dbReference>
<dbReference type="EMBL" id="PFRK01000015">
    <property type="protein sequence ID" value="PJC49543.1"/>
    <property type="molecule type" value="Genomic_DNA"/>
</dbReference>
<sequence>MKQKKLHRGTLCNFFCNFDMTPKYIDVHSHVNFKVFEEDQDAVIRRALDSETWFFNVGTQIDTSLAAIKLAHRYQEGVFAIIGLHPIHTGKSFHDEKELGAEGKEFTSRGEVFDKNTYRELLKDPKVVAIGECGLDYYHMDEESIKKQKEAFIEQIELANEVKKPLMIHVRNNYEDESKNAYIDILEILKKYAKVKGVIHFFEGSLENAKDFILIGFMISFTGAITYPPRKNGRNCEYEEIIKNIPLNMILSDTDSPYMAPVPYRGKRNEPSYVKEIVKKIAEIRGLSEVEVAKAIVENAKRIFDI</sequence>
<feature type="binding site" evidence="3">
    <location>
        <position position="169"/>
    </location>
    <ligand>
        <name>a divalent metal cation</name>
        <dbReference type="ChEBI" id="CHEBI:60240"/>
        <label>2</label>
    </ligand>
</feature>